<name>A0A841HT50_9GAMM</name>
<organism evidence="2 3">
    <name type="scientific">Povalibacter uvarum</name>
    <dbReference type="NCBI Taxonomy" id="732238"/>
    <lineage>
        <taxon>Bacteria</taxon>
        <taxon>Pseudomonadati</taxon>
        <taxon>Pseudomonadota</taxon>
        <taxon>Gammaproteobacteria</taxon>
        <taxon>Steroidobacterales</taxon>
        <taxon>Steroidobacteraceae</taxon>
        <taxon>Povalibacter</taxon>
    </lineage>
</organism>
<reference evidence="2 3" key="1">
    <citation type="submission" date="2020-08" db="EMBL/GenBank/DDBJ databases">
        <title>Genomic Encyclopedia of Type Strains, Phase IV (KMG-IV): sequencing the most valuable type-strain genomes for metagenomic binning, comparative biology and taxonomic classification.</title>
        <authorList>
            <person name="Goeker M."/>
        </authorList>
    </citation>
    <scope>NUCLEOTIDE SEQUENCE [LARGE SCALE GENOMIC DNA]</scope>
    <source>
        <strain evidence="2 3">DSM 26723</strain>
    </source>
</reference>
<evidence type="ECO:0000313" key="2">
    <source>
        <dbReference type="EMBL" id="MBB6095182.1"/>
    </source>
</evidence>
<dbReference type="InterPro" id="IPR023365">
    <property type="entry name" value="Sortase_dom-sf"/>
</dbReference>
<gene>
    <name evidence="2" type="ORF">HNQ60_004072</name>
</gene>
<proteinExistence type="predicted"/>
<dbReference type="Proteomes" id="UP000588068">
    <property type="component" value="Unassembled WGS sequence"/>
</dbReference>
<protein>
    <submittedName>
        <fullName evidence="2">Sortase A</fullName>
        <ecNumber evidence="2">3.4.22.70</ecNumber>
    </submittedName>
</protein>
<keyword evidence="1 2" id="KW-0378">Hydrolase</keyword>
<evidence type="ECO:0000256" key="1">
    <source>
        <dbReference type="ARBA" id="ARBA00022801"/>
    </source>
</evidence>
<comment type="caution">
    <text evidence="2">The sequence shown here is derived from an EMBL/GenBank/DDBJ whole genome shotgun (WGS) entry which is preliminary data.</text>
</comment>
<dbReference type="AlphaFoldDB" id="A0A841HT50"/>
<dbReference type="RefSeq" id="WP_184334583.1">
    <property type="nucleotide sequence ID" value="NZ_JACHHZ010000005.1"/>
</dbReference>
<sequence length="231" mass="25088">MPLHRFLEIAAWTGGVLLLATYAGVRTWSAQASEDGVEALNRARAEHGAALKQSAVASAADTSIRSLSTTQPDTTTWDKKRIAEYNDALTKQATPQAVLRIPNLKLEVPVYRGTSDFILNRGAGHIEGTATVDSQTGNIGVAAHRDGFFRPLKDIQVGDTMFLDTVTATKRYRVSNISIVTPDDVSVLNPTTTGTMTLVTCYPFYFVGSAPKRYIVHARLDDESFARGAKN</sequence>
<dbReference type="InterPro" id="IPR041999">
    <property type="entry name" value="Sortase_D_1"/>
</dbReference>
<dbReference type="EMBL" id="JACHHZ010000005">
    <property type="protein sequence ID" value="MBB6095182.1"/>
    <property type="molecule type" value="Genomic_DNA"/>
</dbReference>
<dbReference type="CDD" id="cd05828">
    <property type="entry name" value="Sortase_D_1"/>
    <property type="match status" value="1"/>
</dbReference>
<dbReference type="GO" id="GO:0016787">
    <property type="term" value="F:hydrolase activity"/>
    <property type="evidence" value="ECO:0007669"/>
    <property type="project" value="UniProtKB-KW"/>
</dbReference>
<dbReference type="Pfam" id="PF04203">
    <property type="entry name" value="Sortase"/>
    <property type="match status" value="1"/>
</dbReference>
<dbReference type="EC" id="3.4.22.70" evidence="2"/>
<dbReference type="Gene3D" id="2.40.260.10">
    <property type="entry name" value="Sortase"/>
    <property type="match status" value="1"/>
</dbReference>
<accession>A0A841HT50</accession>
<dbReference type="SUPFAM" id="SSF63817">
    <property type="entry name" value="Sortase"/>
    <property type="match status" value="1"/>
</dbReference>
<evidence type="ECO:0000313" key="3">
    <source>
        <dbReference type="Proteomes" id="UP000588068"/>
    </source>
</evidence>
<dbReference type="NCBIfam" id="TIGR01076">
    <property type="entry name" value="sortase_fam"/>
    <property type="match status" value="1"/>
</dbReference>
<dbReference type="InterPro" id="IPR005754">
    <property type="entry name" value="Sortase"/>
</dbReference>
<keyword evidence="3" id="KW-1185">Reference proteome</keyword>